<dbReference type="Proteomes" id="UP000828941">
    <property type="component" value="Chromosome 2"/>
</dbReference>
<sequence length="401" mass="44851">MALHQYILCKDPTIESGLFVTNHLVNMYCKCGHITYAQHLFDQMPQRNIVSWTALISGYAQSGQVRECFSLFSSLFAHFRPNEFAFASLLAACEQHGVKCGRQVHAVALKISMDANLYVANALITMYSKCSGCNVGFDHRTDEAWTVFKSMEFRNLISWNSMIAGFQCHGLGDQAICLFTQMYRNGIGFDRATLLIVFSSLSESSSVGKKNRHLWGCFQLHCLTIKSGLDSELEVTTALMKSYANVGGSTSDCYDLFIESSNQDIVLWTAIITVFAERDPGQALLLFYQMLRENFIPDWHSLSIALKACAACVTEQNAMAVHSQVIKRGNALQTLSLGEKELFKCVSTTMDQKGVDHILGAEHVSWVRRRNLQVLETLIIVGRQNLYISHISPAALCKHEV</sequence>
<comment type="caution">
    <text evidence="1">The sequence shown here is derived from an EMBL/GenBank/DDBJ whole genome shotgun (WGS) entry which is preliminary data.</text>
</comment>
<gene>
    <name evidence="1" type="ORF">L6164_002610</name>
</gene>
<dbReference type="EMBL" id="CM039427">
    <property type="protein sequence ID" value="KAI4353679.1"/>
    <property type="molecule type" value="Genomic_DNA"/>
</dbReference>
<organism evidence="1 2">
    <name type="scientific">Bauhinia variegata</name>
    <name type="common">Purple orchid tree</name>
    <name type="synonym">Phanera variegata</name>
    <dbReference type="NCBI Taxonomy" id="167791"/>
    <lineage>
        <taxon>Eukaryota</taxon>
        <taxon>Viridiplantae</taxon>
        <taxon>Streptophyta</taxon>
        <taxon>Embryophyta</taxon>
        <taxon>Tracheophyta</taxon>
        <taxon>Spermatophyta</taxon>
        <taxon>Magnoliopsida</taxon>
        <taxon>eudicotyledons</taxon>
        <taxon>Gunneridae</taxon>
        <taxon>Pentapetalae</taxon>
        <taxon>rosids</taxon>
        <taxon>fabids</taxon>
        <taxon>Fabales</taxon>
        <taxon>Fabaceae</taxon>
        <taxon>Cercidoideae</taxon>
        <taxon>Cercideae</taxon>
        <taxon>Bauhiniinae</taxon>
        <taxon>Bauhinia</taxon>
    </lineage>
</organism>
<evidence type="ECO:0000313" key="2">
    <source>
        <dbReference type="Proteomes" id="UP000828941"/>
    </source>
</evidence>
<accession>A0ACB9Q079</accession>
<reference evidence="1 2" key="1">
    <citation type="journal article" date="2022" name="DNA Res.">
        <title>Chromosomal-level genome assembly of the orchid tree Bauhinia variegata (Leguminosae; Cercidoideae) supports the allotetraploid origin hypothesis of Bauhinia.</title>
        <authorList>
            <person name="Zhong Y."/>
            <person name="Chen Y."/>
            <person name="Zheng D."/>
            <person name="Pang J."/>
            <person name="Liu Y."/>
            <person name="Luo S."/>
            <person name="Meng S."/>
            <person name="Qian L."/>
            <person name="Wei D."/>
            <person name="Dai S."/>
            <person name="Zhou R."/>
        </authorList>
    </citation>
    <scope>NUCLEOTIDE SEQUENCE [LARGE SCALE GENOMIC DNA]</scope>
    <source>
        <strain evidence="1">BV-YZ2020</strain>
    </source>
</reference>
<protein>
    <submittedName>
        <fullName evidence="1">Uncharacterized protein</fullName>
    </submittedName>
</protein>
<evidence type="ECO:0000313" key="1">
    <source>
        <dbReference type="EMBL" id="KAI4353679.1"/>
    </source>
</evidence>
<keyword evidence="2" id="KW-1185">Reference proteome</keyword>
<proteinExistence type="predicted"/>
<name>A0ACB9Q079_BAUVA</name>